<dbReference type="Gene3D" id="3.40.50.720">
    <property type="entry name" value="NAD(P)-binding Rossmann-like Domain"/>
    <property type="match status" value="2"/>
</dbReference>
<keyword evidence="5 8" id="KW-0560">Oxidoreductase</keyword>
<dbReference type="PANTHER" id="PTHR11374:SF3">
    <property type="entry name" value="UDP-GLUCOSE 6-DEHYDROGENASE"/>
    <property type="match status" value="1"/>
</dbReference>
<feature type="domain" description="UDP-glucose/GDP-mannose dehydrogenase C-terminal" evidence="12">
    <location>
        <begin position="226"/>
        <end position="340"/>
    </location>
</feature>
<dbReference type="GO" id="GO:0003979">
    <property type="term" value="F:UDP-glucose 6-dehydrogenase activity"/>
    <property type="evidence" value="ECO:0007669"/>
    <property type="project" value="UniProtKB-EC"/>
</dbReference>
<evidence type="ECO:0000256" key="10">
    <source>
        <dbReference type="PIRSR" id="PIRSR500134-2"/>
    </source>
</evidence>
<comment type="function">
    <text evidence="8">Involved in the biosynthesis of glycosaminoglycans; hyaluronan, chondroitin sulfate, and heparan sulfate.</text>
</comment>
<dbReference type="PANTHER" id="PTHR11374">
    <property type="entry name" value="UDP-GLUCOSE DEHYDROGENASE/UDP-MANNAC DEHYDROGENASE"/>
    <property type="match status" value="1"/>
</dbReference>
<feature type="binding site" evidence="11">
    <location>
        <position position="31"/>
    </location>
    <ligand>
        <name>NAD(+)</name>
        <dbReference type="ChEBI" id="CHEBI:57540"/>
    </ligand>
</feature>
<evidence type="ECO:0000256" key="1">
    <source>
        <dbReference type="ARBA" id="ARBA00004701"/>
    </source>
</evidence>
<dbReference type="PIRSF" id="PIRSF500134">
    <property type="entry name" value="UDPglc_DH_bac"/>
    <property type="match status" value="1"/>
</dbReference>
<dbReference type="GO" id="GO:0006024">
    <property type="term" value="P:glycosaminoglycan biosynthetic process"/>
    <property type="evidence" value="ECO:0007669"/>
    <property type="project" value="TreeGrafter"/>
</dbReference>
<dbReference type="SUPFAM" id="SSF51735">
    <property type="entry name" value="NAD(P)-binding Rossmann-fold domains"/>
    <property type="match status" value="1"/>
</dbReference>
<feature type="binding site" evidence="10">
    <location>
        <position position="167"/>
    </location>
    <ligand>
        <name>substrate</name>
    </ligand>
</feature>
<dbReference type="InterPro" id="IPR001732">
    <property type="entry name" value="UDP-Glc/GDP-Man_DH_N"/>
</dbReference>
<keyword evidence="13" id="KW-1185">Reference proteome</keyword>
<dbReference type="PIRSF" id="PIRSF000124">
    <property type="entry name" value="UDPglc_GDPman_dh"/>
    <property type="match status" value="1"/>
</dbReference>
<evidence type="ECO:0000256" key="9">
    <source>
        <dbReference type="PIRSR" id="PIRSR500134-1"/>
    </source>
</evidence>
<evidence type="ECO:0000259" key="12">
    <source>
        <dbReference type="SMART" id="SM00984"/>
    </source>
</evidence>
<dbReference type="Pfam" id="PF03720">
    <property type="entry name" value="UDPG_MGDP_dh_C"/>
    <property type="match status" value="1"/>
</dbReference>
<dbReference type="InterPro" id="IPR017476">
    <property type="entry name" value="UDP-Glc/GDP-Man"/>
</dbReference>
<dbReference type="NCBIfam" id="TIGR03026">
    <property type="entry name" value="NDP-sugDHase"/>
    <property type="match status" value="1"/>
</dbReference>
<evidence type="ECO:0000256" key="5">
    <source>
        <dbReference type="ARBA" id="ARBA00023002"/>
    </source>
</evidence>
<feature type="binding site" evidence="10">
    <location>
        <begin position="159"/>
        <end position="163"/>
    </location>
    <ligand>
        <name>substrate</name>
    </ligand>
</feature>
<dbReference type="EC" id="1.1.1.22" evidence="3 8"/>
<feature type="binding site" evidence="11">
    <location>
        <position position="173"/>
    </location>
    <ligand>
        <name>NAD(+)</name>
        <dbReference type="ChEBI" id="CHEBI:57540"/>
    </ligand>
</feature>
<name>A0A915HW94_ROMCU</name>
<comment type="similarity">
    <text evidence="2 8">Belongs to the UDP-glucose/GDP-mannose dehydrogenase family.</text>
</comment>
<organism evidence="13 14">
    <name type="scientific">Romanomermis culicivorax</name>
    <name type="common">Nematode worm</name>
    <dbReference type="NCBI Taxonomy" id="13658"/>
    <lineage>
        <taxon>Eukaryota</taxon>
        <taxon>Metazoa</taxon>
        <taxon>Ecdysozoa</taxon>
        <taxon>Nematoda</taxon>
        <taxon>Enoplea</taxon>
        <taxon>Dorylaimia</taxon>
        <taxon>Mermithida</taxon>
        <taxon>Mermithoidea</taxon>
        <taxon>Mermithidae</taxon>
        <taxon>Romanomermis</taxon>
    </lineage>
</organism>
<evidence type="ECO:0000313" key="14">
    <source>
        <dbReference type="WBParaSite" id="nRc.2.0.1.t05606-RA"/>
    </source>
</evidence>
<protein>
    <recommendedName>
        <fullName evidence="4 8">UDP-glucose 6-dehydrogenase</fullName>
        <ecNumber evidence="3 8">1.1.1.22</ecNumber>
    </recommendedName>
</protein>
<dbReference type="FunFam" id="3.40.50.720:FF:000114">
    <property type="entry name" value="UDP-glucose 6-dehydrogenase"/>
    <property type="match status" value="1"/>
</dbReference>
<dbReference type="WBParaSite" id="nRc.2.0.1.t05606-RA">
    <property type="protein sequence ID" value="nRc.2.0.1.t05606-RA"/>
    <property type="gene ID" value="nRc.2.0.1.g05606"/>
</dbReference>
<dbReference type="InterPro" id="IPR036291">
    <property type="entry name" value="NAD(P)-bd_dom_sf"/>
</dbReference>
<reference evidence="14" key="1">
    <citation type="submission" date="2022-11" db="UniProtKB">
        <authorList>
            <consortium name="WormBaseParasite"/>
        </authorList>
    </citation>
    <scope>IDENTIFICATION</scope>
</reference>
<dbReference type="InterPro" id="IPR014027">
    <property type="entry name" value="UDP-Glc/GDP-Man_DH_C"/>
</dbReference>
<comment type="pathway">
    <text evidence="1">Nucleotide-sugar biosynthesis; UDP-alpha-D-glucuronate biosynthesis; UDP-alpha-D-glucuronate from UDP-alpha-D-glucose: step 1/1.</text>
</comment>
<dbReference type="Pfam" id="PF03721">
    <property type="entry name" value="UDPG_MGDP_dh_N"/>
    <property type="match status" value="1"/>
</dbReference>
<dbReference type="GO" id="GO:0000271">
    <property type="term" value="P:polysaccharide biosynthetic process"/>
    <property type="evidence" value="ECO:0007669"/>
    <property type="project" value="InterPro"/>
</dbReference>
<dbReference type="InterPro" id="IPR028356">
    <property type="entry name" value="UDPglc_DH_euk"/>
</dbReference>
<dbReference type="InterPro" id="IPR036220">
    <property type="entry name" value="UDP-Glc/GDP-Man_DH_C_sf"/>
</dbReference>
<dbReference type="OMA" id="CFIAVGT"/>
<dbReference type="SMART" id="SM00984">
    <property type="entry name" value="UDPG_MGDP_dh_C"/>
    <property type="match status" value="1"/>
</dbReference>
<dbReference type="SUPFAM" id="SSF48179">
    <property type="entry name" value="6-phosphogluconate dehydrogenase C-terminal domain-like"/>
    <property type="match status" value="1"/>
</dbReference>
<dbReference type="Pfam" id="PF00984">
    <property type="entry name" value="UDPG_MGDP_dh"/>
    <property type="match status" value="1"/>
</dbReference>
<evidence type="ECO:0000256" key="4">
    <source>
        <dbReference type="ARBA" id="ARBA00015132"/>
    </source>
</evidence>
<feature type="binding site" evidence="11">
    <location>
        <position position="240"/>
    </location>
    <ligand>
        <name>NAD(+)</name>
        <dbReference type="ChEBI" id="CHEBI:57540"/>
    </ligand>
</feature>
<dbReference type="GO" id="GO:0051287">
    <property type="term" value="F:NAD binding"/>
    <property type="evidence" value="ECO:0007669"/>
    <property type="project" value="InterPro"/>
</dbReference>
<evidence type="ECO:0000256" key="6">
    <source>
        <dbReference type="ARBA" id="ARBA00023027"/>
    </source>
</evidence>
<dbReference type="SUPFAM" id="SSF52413">
    <property type="entry name" value="UDP-glucose/GDP-mannose dehydrogenase C-terminal domain"/>
    <property type="match status" value="1"/>
</dbReference>
<keyword evidence="6 8" id="KW-0520">NAD</keyword>
<comment type="catalytic activity">
    <reaction evidence="7 8">
        <text>UDP-alpha-D-glucose + 2 NAD(+) + H2O = UDP-alpha-D-glucuronate + 2 NADH + 3 H(+)</text>
        <dbReference type="Rhea" id="RHEA:23596"/>
        <dbReference type="ChEBI" id="CHEBI:15377"/>
        <dbReference type="ChEBI" id="CHEBI:15378"/>
        <dbReference type="ChEBI" id="CHEBI:57540"/>
        <dbReference type="ChEBI" id="CHEBI:57945"/>
        <dbReference type="ChEBI" id="CHEBI:58052"/>
        <dbReference type="ChEBI" id="CHEBI:58885"/>
        <dbReference type="EC" id="1.1.1.22"/>
    </reaction>
</comment>
<dbReference type="AlphaFoldDB" id="A0A915HW94"/>
<feature type="binding site" evidence="10">
    <location>
        <position position="233"/>
    </location>
    <ligand>
        <name>substrate</name>
    </ligand>
</feature>
<sequence>GRAPDLQYFEAAARQIALVAEEPKIVVEKSTVSVRASAKISQILNNNRKNGNCAFHQVLSNPEFLAEGTAIEDLLNPDRILIGGDQTPEGLAAIKRLSEIYERWVPRERILTTNAPSAELSKLRISSVNAMTALCEATGAHIRDVTKAVGADSRIGSKFLEPSVGFGGSCFQKDVLHMVYLCEYWKKPQLAEYWKQIIIMNEYQRKRFVQQIIESMFDTVANKRLAIFGFAFKKNTADTRESSSIYVAKFLIEEGAKLRIYDPKVPKAQILSDLKFPDEFEEKVDELVTVHPDPYSAAEDAHAIIVMTEWDEFKQLDYKRIYEQMSKPAFIFDGRVVLDHNTLSSIGFHVRAIG</sequence>
<feature type="active site" description="Nucleophile" evidence="9">
    <location>
        <position position="170"/>
    </location>
</feature>
<dbReference type="InterPro" id="IPR014026">
    <property type="entry name" value="UDP-Glc/GDP-Man_DH_dimer"/>
</dbReference>
<evidence type="ECO:0000256" key="3">
    <source>
        <dbReference type="ARBA" id="ARBA00012954"/>
    </source>
</evidence>
<evidence type="ECO:0000313" key="13">
    <source>
        <dbReference type="Proteomes" id="UP000887565"/>
    </source>
</evidence>
<dbReference type="InterPro" id="IPR028357">
    <property type="entry name" value="UDPglc_DH_bac"/>
</dbReference>
<accession>A0A915HW94</accession>
<evidence type="ECO:0000256" key="7">
    <source>
        <dbReference type="ARBA" id="ARBA00047473"/>
    </source>
</evidence>
<feature type="binding site" evidence="10">
    <location>
        <position position="122"/>
    </location>
    <ligand>
        <name>substrate</name>
    </ligand>
</feature>
<proteinExistence type="inferred from homology"/>
<dbReference type="GO" id="GO:0005634">
    <property type="term" value="C:nucleus"/>
    <property type="evidence" value="ECO:0007669"/>
    <property type="project" value="TreeGrafter"/>
</dbReference>
<feature type="binding site" evidence="11">
    <location>
        <position position="67"/>
    </location>
    <ligand>
        <name>NAD(+)</name>
        <dbReference type="ChEBI" id="CHEBI:57540"/>
    </ligand>
</feature>
<evidence type="ECO:0000256" key="2">
    <source>
        <dbReference type="ARBA" id="ARBA00006601"/>
    </source>
</evidence>
<evidence type="ECO:0000256" key="11">
    <source>
        <dbReference type="PIRSR" id="PIRSR500134-3"/>
    </source>
</evidence>
<feature type="binding site" evidence="10">
    <location>
        <begin position="64"/>
        <end position="67"/>
    </location>
    <ligand>
        <name>substrate</name>
    </ligand>
</feature>
<dbReference type="InterPro" id="IPR008927">
    <property type="entry name" value="6-PGluconate_DH-like_C_sf"/>
</dbReference>
<dbReference type="Proteomes" id="UP000887565">
    <property type="component" value="Unplaced"/>
</dbReference>
<evidence type="ECO:0000256" key="8">
    <source>
        <dbReference type="PIRNR" id="PIRNR000124"/>
    </source>
</evidence>